<dbReference type="InterPro" id="IPR027469">
    <property type="entry name" value="Cation_efflux_TMD_sf"/>
</dbReference>
<dbReference type="NCBIfam" id="TIGR01297">
    <property type="entry name" value="CDF"/>
    <property type="match status" value="1"/>
</dbReference>
<comment type="caution">
    <text evidence="10">The sequence shown here is derived from an EMBL/GenBank/DDBJ whole genome shotgun (WGS) entry which is preliminary data.</text>
</comment>
<keyword evidence="6 7" id="KW-0472">Membrane</keyword>
<dbReference type="Gene3D" id="3.30.70.1350">
    <property type="entry name" value="Cation efflux protein, cytoplasmic domain"/>
    <property type="match status" value="1"/>
</dbReference>
<evidence type="ECO:0000256" key="6">
    <source>
        <dbReference type="ARBA" id="ARBA00023136"/>
    </source>
</evidence>
<evidence type="ECO:0000256" key="7">
    <source>
        <dbReference type="SAM" id="Phobius"/>
    </source>
</evidence>
<keyword evidence="5 7" id="KW-1133">Transmembrane helix</keyword>
<dbReference type="PANTHER" id="PTHR43840:SF15">
    <property type="entry name" value="MITOCHONDRIAL METAL TRANSPORTER 1-RELATED"/>
    <property type="match status" value="1"/>
</dbReference>
<dbReference type="SUPFAM" id="SSF161111">
    <property type="entry name" value="Cation efflux protein transmembrane domain-like"/>
    <property type="match status" value="1"/>
</dbReference>
<dbReference type="Pfam" id="PF16916">
    <property type="entry name" value="ZT_dimer"/>
    <property type="match status" value="1"/>
</dbReference>
<evidence type="ECO:0000256" key="5">
    <source>
        <dbReference type="ARBA" id="ARBA00022989"/>
    </source>
</evidence>
<dbReference type="PANTHER" id="PTHR43840">
    <property type="entry name" value="MITOCHONDRIAL METAL TRANSPORTER 1-RELATED"/>
    <property type="match status" value="1"/>
</dbReference>
<sequence>MNDKPLPRKQTVAWTGILSDVLLALAKGSIGYLSGSKALLGDAIYSGADAAARLAGVIPWNLKQSHKAEGSAERGRAAQGSKEPMAAILFSVLIIMGGLQVAFSAIRDLTRGHLSAPEESALVAVLLCIVFKEAVFQYQYRYFKKKGDGSHAAYADSHRFSLYTSITVFIGIALAITGGYLNWHPLLYMDPIAALLTGCLILRKGYSLIASSVYSKKIQELPSEEAASFIETVQRVHGVIRVEQLRALEEGSYVNLHVKISVNPRISVMEAQDISECARKLLQHRFVHVGEVHMDVVPYDPGYPYKSNHELVDNDIPTLLQ</sequence>
<reference evidence="10 11" key="1">
    <citation type="submission" date="2021-03" db="EMBL/GenBank/DDBJ databases">
        <title>Genomic Encyclopedia of Type Strains, Phase IV (KMG-IV): sequencing the most valuable type-strain genomes for metagenomic binning, comparative biology and taxonomic classification.</title>
        <authorList>
            <person name="Goeker M."/>
        </authorList>
    </citation>
    <scope>NUCLEOTIDE SEQUENCE [LARGE SCALE GENOMIC DNA]</scope>
    <source>
        <strain evidence="10 11">DSM 101953</strain>
    </source>
</reference>
<name>A0ABS4NPH0_9BACL</name>
<protein>
    <submittedName>
        <fullName evidence="10">Cation diffusion facilitator family transporter</fullName>
    </submittedName>
</protein>
<evidence type="ECO:0000256" key="4">
    <source>
        <dbReference type="ARBA" id="ARBA00022692"/>
    </source>
</evidence>
<keyword evidence="3" id="KW-0813">Transport</keyword>
<feature type="domain" description="Cation efflux protein cytoplasmic" evidence="9">
    <location>
        <begin position="221"/>
        <end position="295"/>
    </location>
</feature>
<organism evidence="10 11">
    <name type="scientific">Paenibacillus silagei</name>
    <dbReference type="NCBI Taxonomy" id="1670801"/>
    <lineage>
        <taxon>Bacteria</taxon>
        <taxon>Bacillati</taxon>
        <taxon>Bacillota</taxon>
        <taxon>Bacilli</taxon>
        <taxon>Bacillales</taxon>
        <taxon>Paenibacillaceae</taxon>
        <taxon>Paenibacillus</taxon>
    </lineage>
</organism>
<comment type="subcellular location">
    <subcellularLocation>
        <location evidence="1">Membrane</location>
        <topology evidence="1">Multi-pass membrane protein</topology>
    </subcellularLocation>
</comment>
<comment type="similarity">
    <text evidence="2">Belongs to the cation diffusion facilitator (CDF) transporter (TC 2.A.4) family.</text>
</comment>
<proteinExistence type="inferred from homology"/>
<dbReference type="RefSeq" id="WP_209872317.1">
    <property type="nucleotide sequence ID" value="NZ_JAGGLV010000005.1"/>
</dbReference>
<gene>
    <name evidence="10" type="ORF">J2Z70_002082</name>
</gene>
<accession>A0ABS4NPH0</accession>
<dbReference type="Gene3D" id="1.20.1510.10">
    <property type="entry name" value="Cation efflux protein transmembrane domain"/>
    <property type="match status" value="1"/>
</dbReference>
<dbReference type="Pfam" id="PF01545">
    <property type="entry name" value="Cation_efflux"/>
    <property type="match status" value="1"/>
</dbReference>
<dbReference type="SUPFAM" id="SSF160240">
    <property type="entry name" value="Cation efflux protein cytoplasmic domain-like"/>
    <property type="match status" value="1"/>
</dbReference>
<feature type="domain" description="Cation efflux protein transmembrane" evidence="8">
    <location>
        <begin position="14"/>
        <end position="214"/>
    </location>
</feature>
<dbReference type="InterPro" id="IPR058533">
    <property type="entry name" value="Cation_efflux_TM"/>
</dbReference>
<dbReference type="InterPro" id="IPR002524">
    <property type="entry name" value="Cation_efflux"/>
</dbReference>
<dbReference type="Proteomes" id="UP000773462">
    <property type="component" value="Unassembled WGS sequence"/>
</dbReference>
<evidence type="ECO:0000313" key="10">
    <source>
        <dbReference type="EMBL" id="MBP2111941.1"/>
    </source>
</evidence>
<evidence type="ECO:0000256" key="2">
    <source>
        <dbReference type="ARBA" id="ARBA00008114"/>
    </source>
</evidence>
<dbReference type="InterPro" id="IPR027470">
    <property type="entry name" value="Cation_efflux_CTD"/>
</dbReference>
<evidence type="ECO:0000256" key="3">
    <source>
        <dbReference type="ARBA" id="ARBA00022448"/>
    </source>
</evidence>
<keyword evidence="4 7" id="KW-0812">Transmembrane</keyword>
<keyword evidence="11" id="KW-1185">Reference proteome</keyword>
<evidence type="ECO:0000256" key="1">
    <source>
        <dbReference type="ARBA" id="ARBA00004141"/>
    </source>
</evidence>
<feature type="transmembrane region" description="Helical" evidence="7">
    <location>
        <begin position="160"/>
        <end position="180"/>
    </location>
</feature>
<evidence type="ECO:0000313" key="11">
    <source>
        <dbReference type="Proteomes" id="UP000773462"/>
    </source>
</evidence>
<dbReference type="EMBL" id="JAGGLV010000005">
    <property type="protein sequence ID" value="MBP2111941.1"/>
    <property type="molecule type" value="Genomic_DNA"/>
</dbReference>
<feature type="transmembrane region" description="Helical" evidence="7">
    <location>
        <begin position="86"/>
        <end position="106"/>
    </location>
</feature>
<evidence type="ECO:0000259" key="9">
    <source>
        <dbReference type="Pfam" id="PF16916"/>
    </source>
</evidence>
<dbReference type="InterPro" id="IPR050291">
    <property type="entry name" value="CDF_Transporter"/>
</dbReference>
<feature type="transmembrane region" description="Helical" evidence="7">
    <location>
        <begin position="121"/>
        <end position="140"/>
    </location>
</feature>
<dbReference type="InterPro" id="IPR036837">
    <property type="entry name" value="Cation_efflux_CTD_sf"/>
</dbReference>
<evidence type="ECO:0000259" key="8">
    <source>
        <dbReference type="Pfam" id="PF01545"/>
    </source>
</evidence>